<dbReference type="Pfam" id="PF00646">
    <property type="entry name" value="F-box"/>
    <property type="match status" value="1"/>
</dbReference>
<comment type="caution">
    <text evidence="2">The sequence shown here is derived from an EMBL/GenBank/DDBJ whole genome shotgun (WGS) entry which is preliminary data.</text>
</comment>
<dbReference type="OrthoDB" id="5888650at2759"/>
<reference evidence="3" key="1">
    <citation type="submission" date="2017-10" db="EMBL/GenBank/DDBJ databases">
        <title>Rapid genome shrinkage in a self-fertile nematode reveals novel sperm competition proteins.</title>
        <authorList>
            <person name="Yin D."/>
            <person name="Schwarz E.M."/>
            <person name="Thomas C.G."/>
            <person name="Felde R.L."/>
            <person name="Korf I.F."/>
            <person name="Cutter A.D."/>
            <person name="Schartner C.M."/>
            <person name="Ralston E.J."/>
            <person name="Meyer B.J."/>
            <person name="Haag E.S."/>
        </authorList>
    </citation>
    <scope>NUCLEOTIDE SEQUENCE [LARGE SCALE GENOMIC DNA]</scope>
    <source>
        <strain evidence="3">JU1422</strain>
    </source>
</reference>
<dbReference type="Proteomes" id="UP000230233">
    <property type="component" value="Chromosome I"/>
</dbReference>
<organism evidence="2 3">
    <name type="scientific">Caenorhabditis nigoni</name>
    <dbReference type="NCBI Taxonomy" id="1611254"/>
    <lineage>
        <taxon>Eukaryota</taxon>
        <taxon>Metazoa</taxon>
        <taxon>Ecdysozoa</taxon>
        <taxon>Nematoda</taxon>
        <taxon>Chromadorea</taxon>
        <taxon>Rhabditida</taxon>
        <taxon>Rhabditina</taxon>
        <taxon>Rhabditomorpha</taxon>
        <taxon>Rhabditoidea</taxon>
        <taxon>Rhabditidae</taxon>
        <taxon>Peloderinae</taxon>
        <taxon>Caenorhabditis</taxon>
    </lineage>
</organism>
<dbReference type="PANTHER" id="PTHR21503">
    <property type="entry name" value="F-BOX-CONTAINING HYPOTHETICAL PROTEIN C.ELEGANS"/>
    <property type="match status" value="1"/>
</dbReference>
<evidence type="ECO:0000259" key="1">
    <source>
        <dbReference type="PROSITE" id="PS50181"/>
    </source>
</evidence>
<dbReference type="Pfam" id="PF07735">
    <property type="entry name" value="FBA_2"/>
    <property type="match status" value="1"/>
</dbReference>
<proteinExistence type="predicted"/>
<accession>A0A2G5VS61</accession>
<evidence type="ECO:0000313" key="3">
    <source>
        <dbReference type="Proteomes" id="UP000230233"/>
    </source>
</evidence>
<feature type="domain" description="F-box" evidence="1">
    <location>
        <begin position="10"/>
        <end position="66"/>
    </location>
</feature>
<evidence type="ECO:0000313" key="2">
    <source>
        <dbReference type="EMBL" id="PIC54406.1"/>
    </source>
</evidence>
<dbReference type="PANTHER" id="PTHR21503:SF8">
    <property type="entry name" value="F-BOX ASSOCIATED DOMAIN-CONTAINING PROTEIN-RELATED"/>
    <property type="match status" value="1"/>
</dbReference>
<name>A0A2G5VS61_9PELO</name>
<dbReference type="EMBL" id="PDUG01000001">
    <property type="protein sequence ID" value="PIC54406.1"/>
    <property type="molecule type" value="Genomic_DNA"/>
</dbReference>
<dbReference type="PROSITE" id="PS50181">
    <property type="entry name" value="FBOX"/>
    <property type="match status" value="1"/>
</dbReference>
<dbReference type="AlphaFoldDB" id="A0A2G5VS61"/>
<protein>
    <recommendedName>
        <fullName evidence="1">F-box domain-containing protein</fullName>
    </recommendedName>
</protein>
<keyword evidence="3" id="KW-1185">Reference proteome</keyword>
<dbReference type="InterPro" id="IPR001810">
    <property type="entry name" value="F-box_dom"/>
</dbReference>
<gene>
    <name evidence="2" type="primary">Cnig_chr_I.g3672</name>
    <name evidence="2" type="ORF">B9Z55_003672</name>
</gene>
<sequence>MTSTPLNRTGISLFNLPYLVQNEIYANWDLMEIFHFSTLSKRTKSISKSIRKEPFLMHLSPFFKKYQIELCTGRKDENEKERIWRLHFVPFTGCERLYKGNFYYPVFLKNSCENFVFLVEHLKDVFEVKFGTLELCIGVEIDDVKMKPYVEWMNDFNWESGKVPALSVIARDEPSLKFLLKNLKRDVDQMKIDTYIRKENPASKSGGNPKCSTPVNFKVDVLTGNGEEWWATETMKSMDAIRMDFYQSDLSNLDMNQFLRSWKEGASNERLKEIKLPLRERVKWRTMLEGLDADLRDFRTARKIFRFAKDNQLYQLHGGFDITRADGRIATIGHELYNLIFENQPMEQYKIEECTRISRVWNLEQGDEEEEIEDVIVLEEADGHVADWRKYQRKQGRRHIFMIVW</sequence>
<dbReference type="InterPro" id="IPR012885">
    <property type="entry name" value="F-box_Sdz-33"/>
</dbReference>